<reference evidence="3" key="1">
    <citation type="submission" date="2016-06" db="EMBL/GenBank/DDBJ databases">
        <title>Whole genome sequencing of Thermus brockianus strain GE-1.</title>
        <authorList>
            <person name="Schaefers C."/>
            <person name="Blank S."/>
            <person name="Wiebusch S."/>
            <person name="Elleuche S."/>
            <person name="Antranikian G."/>
        </authorList>
    </citation>
    <scope>NUCLEOTIDE SEQUENCE [LARGE SCALE GENOMIC DNA]</scope>
    <source>
        <strain evidence="3">GE-1</strain>
        <plasmid evidence="3">ptb1</plasmid>
    </source>
</reference>
<evidence type="ECO:0000313" key="3">
    <source>
        <dbReference type="Proteomes" id="UP000182993"/>
    </source>
</evidence>
<name>A0A1J0LWF8_THEBO</name>
<dbReference type="InterPro" id="IPR035069">
    <property type="entry name" value="TTHA1013/TTHA0281-like"/>
</dbReference>
<dbReference type="KEGG" id="tbc:A0O31_02507"/>
<gene>
    <name evidence="2" type="ORF">A0O31_02507</name>
</gene>
<dbReference type="SUPFAM" id="SSF143100">
    <property type="entry name" value="TTHA1013/TTHA0281-like"/>
    <property type="match status" value="1"/>
</dbReference>
<dbReference type="Proteomes" id="UP000182993">
    <property type="component" value="Plasmid pTB1"/>
</dbReference>
<protein>
    <recommendedName>
        <fullName evidence="4">HicB family protein</fullName>
    </recommendedName>
</protein>
<sequence length="83" mass="9137">MRGKGAYCLERDETGRWAGFALDLPVAVWGKASPEEVERSLARGLALAILERREAGRALPLPGRALTPEEEAEREMGTNCWPT</sequence>
<dbReference type="EMBL" id="CP016313">
    <property type="protein sequence ID" value="APD10528.1"/>
    <property type="molecule type" value="Genomic_DNA"/>
</dbReference>
<proteinExistence type="predicted"/>
<evidence type="ECO:0008006" key="4">
    <source>
        <dbReference type="Google" id="ProtNLM"/>
    </source>
</evidence>
<dbReference type="AlphaFoldDB" id="A0A1J0LWF8"/>
<organism evidence="2 3">
    <name type="scientific">Thermus brockianus</name>
    <dbReference type="NCBI Taxonomy" id="56956"/>
    <lineage>
        <taxon>Bacteria</taxon>
        <taxon>Thermotogati</taxon>
        <taxon>Deinococcota</taxon>
        <taxon>Deinococci</taxon>
        <taxon>Thermales</taxon>
        <taxon>Thermaceae</taxon>
        <taxon>Thermus</taxon>
    </lineage>
</organism>
<feature type="region of interest" description="Disordered" evidence="1">
    <location>
        <begin position="61"/>
        <end position="83"/>
    </location>
</feature>
<accession>A0A1J0LWF8</accession>
<evidence type="ECO:0000313" key="2">
    <source>
        <dbReference type="EMBL" id="APD10528.1"/>
    </source>
</evidence>
<keyword evidence="2" id="KW-0614">Plasmid</keyword>
<geneLocation type="plasmid" evidence="3">
    <name>ptb1</name>
</geneLocation>
<evidence type="ECO:0000256" key="1">
    <source>
        <dbReference type="SAM" id="MobiDB-lite"/>
    </source>
</evidence>